<dbReference type="PANTHER" id="PTHR43047:SF64">
    <property type="entry name" value="HISTIDINE KINASE CONTAINING CHEY-HOMOLOGOUS RECEIVER DOMAIN AND PAS DOMAIN-RELATED"/>
    <property type="match status" value="1"/>
</dbReference>
<dbReference type="SUPFAM" id="SSF81321">
    <property type="entry name" value="Family A G protein-coupled receptor-like"/>
    <property type="match status" value="1"/>
</dbReference>
<dbReference type="Pfam" id="PF01036">
    <property type="entry name" value="Bac_rhodopsin"/>
    <property type="match status" value="1"/>
</dbReference>
<dbReference type="SUPFAM" id="SSF52172">
    <property type="entry name" value="CheY-like"/>
    <property type="match status" value="1"/>
</dbReference>
<feature type="transmembrane region" description="Helical" evidence="13">
    <location>
        <begin position="124"/>
        <end position="142"/>
    </location>
</feature>
<keyword evidence="7 13" id="KW-0812">Transmembrane</keyword>
<dbReference type="SMART" id="SM00388">
    <property type="entry name" value="HisKA"/>
    <property type="match status" value="1"/>
</dbReference>
<keyword evidence="6" id="KW-0808">Transferase</keyword>
<dbReference type="Gene3D" id="3.30.565.10">
    <property type="entry name" value="Histidine kinase-like ATPase, C-terminal domain"/>
    <property type="match status" value="1"/>
</dbReference>
<comment type="catalytic activity">
    <reaction evidence="1">
        <text>ATP + protein L-histidine = ADP + protein N-phospho-L-histidine.</text>
        <dbReference type="EC" id="2.7.13.3"/>
    </reaction>
</comment>
<dbReference type="OrthoDB" id="60033at2759"/>
<evidence type="ECO:0000256" key="13">
    <source>
        <dbReference type="SAM" id="Phobius"/>
    </source>
</evidence>
<feature type="compositionally biased region" description="Low complexity" evidence="12">
    <location>
        <begin position="1932"/>
        <end position="1946"/>
    </location>
</feature>
<dbReference type="EMBL" id="JAEHOD010000017">
    <property type="protein sequence ID" value="KAG2448553.1"/>
    <property type="molecule type" value="Genomic_DNA"/>
</dbReference>
<dbReference type="Gene3D" id="1.10.287.130">
    <property type="match status" value="1"/>
</dbReference>
<feature type="region of interest" description="Disordered" evidence="12">
    <location>
        <begin position="2186"/>
        <end position="2227"/>
    </location>
</feature>
<feature type="compositionally biased region" description="Polar residues" evidence="12">
    <location>
        <begin position="1587"/>
        <end position="1620"/>
    </location>
</feature>
<dbReference type="Pfam" id="PF00512">
    <property type="entry name" value="HisKA"/>
    <property type="match status" value="1"/>
</dbReference>
<dbReference type="SUPFAM" id="SSF55874">
    <property type="entry name" value="ATPase domain of HSP90 chaperone/DNA topoisomerase II/histidine kinase"/>
    <property type="match status" value="2"/>
</dbReference>
<dbReference type="EC" id="2.7.13.3" evidence="4"/>
<comment type="similarity">
    <text evidence="3">Belongs to the archaeal/bacterial/fungal opsin family.</text>
</comment>
<dbReference type="CDD" id="cd00082">
    <property type="entry name" value="HisKA"/>
    <property type="match status" value="1"/>
</dbReference>
<dbReference type="InterPro" id="IPR011006">
    <property type="entry name" value="CheY-like_superfamily"/>
</dbReference>
<dbReference type="SMART" id="SM01021">
    <property type="entry name" value="Bac_rhodopsin"/>
    <property type="match status" value="1"/>
</dbReference>
<evidence type="ECO:0000256" key="6">
    <source>
        <dbReference type="ARBA" id="ARBA00022679"/>
    </source>
</evidence>
<dbReference type="PROSITE" id="PS50109">
    <property type="entry name" value="HIS_KIN"/>
    <property type="match status" value="1"/>
</dbReference>
<sequence>MRQHLLPFKCNLLLLFINAVAFATDLIIWRRGTPLYPLSPGVLGLGLGSPAAGGAGASSIGDRAFVPLRYVQWAHSTPSMIYMVALLAEVRGWKLLLPVLCDVTMVVTGLAACCTVGLTKAFFALVSFATFAVVLRCMYDMFDKTLRSGDVAADQRGTLRAVRALLLALWSAFPLVWLAADWRLVSPQVEAVAWGVCDYLGKAVFSSQLWQSNLAGVHVRREVALEAWEAHNRVEAVARLSSLLAQRDELLSTLSHELRTPLAGIVALTGSLYREMASAVPSAARTLDAVHATATCMLHIVTSTLDAFAGQRAERGAGGGGGAGGGSGGSSSTASSGQDYSLAVALKAPDSGGGSTAAAAGGVAAAVLDLRPLVETVVAVLRPLAHDGVSVVAALPEGLPAVTADATRLNQVLYNLVGNALRFTSAGEVRVSARVLGPDGAVWRGGRDAGAAGASISRSGADSPCAAPASPFAGAQGRRSEDFTCTSQVAKSPLPRAHAAPGSAGLWRRRPRTSASCERQPAAPGGAGCPPLGAEAEAAALPPGCHVEVAVEDTGVGIPQAQLDALMAPACRPLGAADTAATVAAASAYAHASTAAGAGAPDADPDDPDDPDGARKRSNKSRRRAVQAAGKGGAAGAAGAAAAAASSISSGVISIGGTGLGLYLVRLALRAQGSELMAESAAGIGSVFRFRLPVAAAALAGKQQQGEQQGPDVAAATAAAAVGRGRVLNVTREASVAWMAAAGESEDESAPDKVATAPVVPPSVPAAIARVMCKVTGGGNAGDDVDSGNVGSASNAGAATGGAGPMTRYAQSTGSVPGVCGGCGGDSGGAFCLPASASATHACGSGGVTLAGLAGRPPLERGLSCSACDGPGGLRPSSGISVVLAAGAAAAVAATAAASSAVDSAAGSVDGVPFSAGAGAGAGGGAGAGAGAGAGGGGGAGAGAVRARSSSLVGRGYPQREVMAVRSLAQADAGPVAGMDEAAGSAGGAVAAAPAATNFRHRNKGTLQVMSVDDDPINQLVAGQMLTSQQWKVVKCMDGPQALKFLRLPSAPEPRAAAAAAAADADAALAEALAAADVAAPPLEVVPDCVLLDVMMPGMSGFEVCRRLRRRYPHAALPVIIVSAKADAAAVEEAFAAGADDYMTKPYKRAEMVARIKAQIRIRDSMAAAAAAVAVAPVALAAVPAAPPLPPVAPAAPPHQALARLTAQHQQEQQLAAAGPGATAAARVGSVDVLMLGKDLGVHVRALGLAPAAPALSAVAPAAPAQPFAPGSSHVGSLTGLLGGAAVSESAATRPGIYTRRGVTETSRAAATAMALIASTSIPGGAVSAPAKAPAAPVSVPMSPPAGSGLGAVTGAFGSRLLGDSACVTENGLQQPSAPAPPGAAASAASALSSFDVGAAGAGLYCSPVPGGGGSGVAAAASTGGGAGVFSATNTLSGAGQFRYVDDACASELALITTANSATATTTTMPPRAAAVMVAFVDAEGSGAGGADAGCLHAAGVAPASALAAAPAVAATIDGCVAGLSSSKLMLLPSDTASAPTHVGGQGPGPGGVAALAGAAAAALPQAQPPQAQPQPQPPRALKGTVTAATPGSAWSSLASPVGGTASSVSAPSGSVQQHPSPTPSPTALVGSCRVPPPTGVAITSPVAAAAADAAVVAIPAAASPNDPASLMAELLGEVRRSRVLEADVAKLTARVAALQTACGTLAADRDGWRRQARDLRALMASGVAAATAAAAAGGGGGGGGVAAPPSSLVLGANTTAGTAYGGAAGFTSLHLLPSQLLSSAATASVVGRAHSILNEGALAAAYGSTASADSGNHAQPPPAAAGGGTGGGGSVAMQLEDLRRETAALRHQLRIALASVGGGSGSLGGGACGGNAGGAGVPGVTQAGRLLQAVAGGGGGGGAGGNNGGLLSTGSSRLSSVAQMGMGEGAGAAPPAAPTVPSATTGSGGGGAGAAAGAMAADRATSSPQQRRELGEAIGSSGGSDVQGGAPGAALASRSARAPAPASAADDAASAAVADGASTLGEVMIGSSGLVAAPWSPQQHHHLLLPHQPLLGGGSGTAGGFITAESLLLNTAGSCTSAASGARPHLAVVLGSSHMERGLGGSITAARTAVGAAAAACAAAASPSACNASAPDADAAAARAVDAAGGGTDADACRAEPSLRIQVPPAAAVAAGAPIPATPLSLLPSGDMPTPSGANDSGANAAGGRAVGARRGGGGASAHAHSQLPAADVQLAQHAGHMGMTSLSSDLPPKVPRGSGHGASASAATVNGHDRSANGHASSGCDADNTSGLGPATQPLVVPVPAPLLAAAASPAPAASLHGSSRRDGARGRGGSSTAGILRLLCSRGAAPAPRGAVDFQ</sequence>
<dbReference type="InterPro" id="IPR003661">
    <property type="entry name" value="HisK_dim/P_dom"/>
</dbReference>
<evidence type="ECO:0000256" key="12">
    <source>
        <dbReference type="SAM" id="MobiDB-lite"/>
    </source>
</evidence>
<evidence type="ECO:0000256" key="3">
    <source>
        <dbReference type="ARBA" id="ARBA00008130"/>
    </source>
</evidence>
<evidence type="ECO:0000256" key="7">
    <source>
        <dbReference type="ARBA" id="ARBA00022692"/>
    </source>
</evidence>
<feature type="compositionally biased region" description="Gly residues" evidence="12">
    <location>
        <begin position="1826"/>
        <end position="1835"/>
    </location>
</feature>
<dbReference type="InterPro" id="IPR001789">
    <property type="entry name" value="Sig_transdc_resp-reg_receiver"/>
</dbReference>
<evidence type="ECO:0000256" key="5">
    <source>
        <dbReference type="ARBA" id="ARBA00022553"/>
    </source>
</evidence>
<feature type="compositionally biased region" description="Low complexity" evidence="12">
    <location>
        <begin position="448"/>
        <end position="463"/>
    </location>
</feature>
<comment type="subcellular location">
    <subcellularLocation>
        <location evidence="2">Membrane</location>
        <topology evidence="2">Multi-pass membrane protein</topology>
    </subcellularLocation>
</comment>
<dbReference type="Gene3D" id="3.40.50.2300">
    <property type="match status" value="1"/>
</dbReference>
<keyword evidence="10 13" id="KW-0472">Membrane</keyword>
<proteinExistence type="inferred from homology"/>
<feature type="compositionally biased region" description="Low complexity" evidence="12">
    <location>
        <begin position="1993"/>
        <end position="2002"/>
    </location>
</feature>
<dbReference type="PRINTS" id="PR00344">
    <property type="entry name" value="BCTRLSENSOR"/>
</dbReference>
<dbReference type="GO" id="GO:0000155">
    <property type="term" value="F:phosphorelay sensor kinase activity"/>
    <property type="evidence" value="ECO:0007669"/>
    <property type="project" value="InterPro"/>
</dbReference>
<evidence type="ECO:0000259" key="14">
    <source>
        <dbReference type="PROSITE" id="PS50109"/>
    </source>
</evidence>
<feature type="domain" description="Histidine kinase" evidence="14">
    <location>
        <begin position="253"/>
        <end position="696"/>
    </location>
</feature>
<evidence type="ECO:0000256" key="11">
    <source>
        <dbReference type="PROSITE-ProRule" id="PRU00169"/>
    </source>
</evidence>
<reference evidence="16" key="1">
    <citation type="journal article" date="2020" name="bioRxiv">
        <title>Comparative genomics of Chlamydomonas.</title>
        <authorList>
            <person name="Craig R.J."/>
            <person name="Hasan A.R."/>
            <person name="Ness R.W."/>
            <person name="Keightley P.D."/>
        </authorList>
    </citation>
    <scope>NUCLEOTIDE SEQUENCE</scope>
    <source>
        <strain evidence="16">CCAP 11/173</strain>
    </source>
</reference>
<dbReference type="PANTHER" id="PTHR43047">
    <property type="entry name" value="TWO-COMPONENT HISTIDINE PROTEIN KINASE"/>
    <property type="match status" value="1"/>
</dbReference>
<feature type="domain" description="Response regulatory" evidence="15">
    <location>
        <begin position="1008"/>
        <end position="1160"/>
    </location>
</feature>
<keyword evidence="5 11" id="KW-0597">Phosphoprotein</keyword>
<comment type="caution">
    <text evidence="16">The sequence shown here is derived from an EMBL/GenBank/DDBJ whole genome shotgun (WGS) entry which is preliminary data.</text>
</comment>
<feature type="compositionally biased region" description="Gly residues" evidence="12">
    <location>
        <begin position="1981"/>
        <end position="1992"/>
    </location>
</feature>
<evidence type="ECO:0000259" key="15">
    <source>
        <dbReference type="PROSITE" id="PS50110"/>
    </source>
</evidence>
<feature type="region of interest" description="Disordered" evidence="12">
    <location>
        <begin position="1564"/>
        <end position="1632"/>
    </location>
</feature>
<evidence type="ECO:0000256" key="9">
    <source>
        <dbReference type="ARBA" id="ARBA00022989"/>
    </source>
</evidence>
<feature type="compositionally biased region" description="Pro residues" evidence="12">
    <location>
        <begin position="1567"/>
        <end position="1579"/>
    </location>
</feature>
<dbReference type="InterPro" id="IPR003594">
    <property type="entry name" value="HATPase_dom"/>
</dbReference>
<dbReference type="InterPro" id="IPR004358">
    <property type="entry name" value="Sig_transdc_His_kin-like_C"/>
</dbReference>
<evidence type="ECO:0000313" key="16">
    <source>
        <dbReference type="EMBL" id="KAG2448553.1"/>
    </source>
</evidence>
<feature type="region of interest" description="Disordered" evidence="12">
    <location>
        <begin position="1811"/>
        <end position="1836"/>
    </location>
</feature>
<evidence type="ECO:0000256" key="2">
    <source>
        <dbReference type="ARBA" id="ARBA00004141"/>
    </source>
</evidence>
<dbReference type="SMART" id="SM00387">
    <property type="entry name" value="HATPase_c"/>
    <property type="match status" value="1"/>
</dbReference>
<organism evidence="16 17">
    <name type="scientific">Chlamydomonas schloesseri</name>
    <dbReference type="NCBI Taxonomy" id="2026947"/>
    <lineage>
        <taxon>Eukaryota</taxon>
        <taxon>Viridiplantae</taxon>
        <taxon>Chlorophyta</taxon>
        <taxon>core chlorophytes</taxon>
        <taxon>Chlorophyceae</taxon>
        <taxon>CS clade</taxon>
        <taxon>Chlamydomonadales</taxon>
        <taxon>Chlamydomonadaceae</taxon>
        <taxon>Chlamydomonas</taxon>
    </lineage>
</organism>
<feature type="compositionally biased region" description="Low complexity" evidence="12">
    <location>
        <begin position="1956"/>
        <end position="1968"/>
    </location>
</feature>
<feature type="region of interest" description="Disordered" evidence="12">
    <location>
        <begin position="1927"/>
        <end position="2002"/>
    </location>
</feature>
<dbReference type="InterPro" id="IPR036097">
    <property type="entry name" value="HisK_dim/P_sf"/>
</dbReference>
<dbReference type="GO" id="GO:0016020">
    <property type="term" value="C:membrane"/>
    <property type="evidence" value="ECO:0007669"/>
    <property type="project" value="UniProtKB-SubCell"/>
</dbReference>
<feature type="transmembrane region" description="Helical" evidence="13">
    <location>
        <begin position="12"/>
        <end position="29"/>
    </location>
</feature>
<feature type="region of interest" description="Disordered" evidence="12">
    <location>
        <begin position="595"/>
        <end position="630"/>
    </location>
</feature>
<feature type="compositionally biased region" description="Low complexity" evidence="12">
    <location>
        <begin position="521"/>
        <end position="530"/>
    </location>
</feature>
<dbReference type="Proteomes" id="UP000613740">
    <property type="component" value="Unassembled WGS sequence"/>
</dbReference>
<gene>
    <name evidence="16" type="ORF">HYH02_006444</name>
</gene>
<evidence type="ECO:0000313" key="17">
    <source>
        <dbReference type="Proteomes" id="UP000613740"/>
    </source>
</evidence>
<protein>
    <recommendedName>
        <fullName evidence="4">histidine kinase</fullName>
        <ecNumber evidence="4">2.7.13.3</ecNumber>
    </recommendedName>
</protein>
<keyword evidence="9 13" id="KW-1133">Transmembrane helix</keyword>
<keyword evidence="8" id="KW-0418">Kinase</keyword>
<evidence type="ECO:0000256" key="10">
    <source>
        <dbReference type="ARBA" id="ARBA00023136"/>
    </source>
</evidence>
<dbReference type="InterPro" id="IPR001425">
    <property type="entry name" value="Arc/bac/fun_rhodopsins"/>
</dbReference>
<keyword evidence="17" id="KW-1185">Reference proteome</keyword>
<feature type="transmembrane region" description="Helical" evidence="13">
    <location>
        <begin position="162"/>
        <end position="180"/>
    </location>
</feature>
<dbReference type="InterPro" id="IPR005467">
    <property type="entry name" value="His_kinase_dom"/>
</dbReference>
<feature type="compositionally biased region" description="Basic residues" evidence="12">
    <location>
        <begin position="616"/>
        <end position="625"/>
    </location>
</feature>
<feature type="modified residue" description="4-aspartylphosphate" evidence="11">
    <location>
        <position position="1093"/>
    </location>
</feature>
<dbReference type="SUPFAM" id="SSF47384">
    <property type="entry name" value="Homodimeric domain of signal transducing histidine kinase"/>
    <property type="match status" value="1"/>
</dbReference>
<accession>A0A836B651</accession>
<evidence type="ECO:0000256" key="4">
    <source>
        <dbReference type="ARBA" id="ARBA00012438"/>
    </source>
</evidence>
<dbReference type="Gene3D" id="1.20.1070.10">
    <property type="entry name" value="Rhodopsin 7-helix transmembrane proteins"/>
    <property type="match status" value="1"/>
</dbReference>
<dbReference type="InterPro" id="IPR036890">
    <property type="entry name" value="HATPase_C_sf"/>
</dbReference>
<dbReference type="SMART" id="SM00448">
    <property type="entry name" value="REC"/>
    <property type="match status" value="1"/>
</dbReference>
<evidence type="ECO:0000256" key="8">
    <source>
        <dbReference type="ARBA" id="ARBA00022777"/>
    </source>
</evidence>
<feature type="region of interest" description="Disordered" evidence="12">
    <location>
        <begin position="2244"/>
        <end position="2299"/>
    </location>
</feature>
<dbReference type="PROSITE" id="PS50110">
    <property type="entry name" value="RESPONSE_REGULATORY"/>
    <property type="match status" value="1"/>
</dbReference>
<feature type="region of interest" description="Disordered" evidence="12">
    <location>
        <begin position="448"/>
        <end position="530"/>
    </location>
</feature>
<evidence type="ECO:0000256" key="1">
    <source>
        <dbReference type="ARBA" id="ARBA00000085"/>
    </source>
</evidence>
<feature type="compositionally biased region" description="Low complexity" evidence="12">
    <location>
        <begin position="2197"/>
        <end position="2214"/>
    </location>
</feature>
<name>A0A836B651_9CHLO</name>
<dbReference type="Pfam" id="PF00072">
    <property type="entry name" value="Response_reg"/>
    <property type="match status" value="1"/>
</dbReference>